<protein>
    <submittedName>
        <fullName evidence="2">Uncharacterized protein</fullName>
    </submittedName>
</protein>
<gene>
    <name evidence="2" type="ORF">RY831_31575</name>
</gene>
<name>A0ABU6JJL9_9BURK</name>
<dbReference type="EMBL" id="JAWIIV010000067">
    <property type="protein sequence ID" value="MEC4723666.1"/>
    <property type="molecule type" value="Genomic_DNA"/>
</dbReference>
<reference evidence="2 3" key="1">
    <citation type="submission" date="2023-10" db="EMBL/GenBank/DDBJ databases">
        <title>Noviherbaspirillum sp. CPCC 100848 genome assembly.</title>
        <authorList>
            <person name="Li X.Y."/>
            <person name="Fang X.M."/>
        </authorList>
    </citation>
    <scope>NUCLEOTIDE SEQUENCE [LARGE SCALE GENOMIC DNA]</scope>
    <source>
        <strain evidence="2 3">CPCC 100848</strain>
    </source>
</reference>
<dbReference type="RefSeq" id="WP_326510271.1">
    <property type="nucleotide sequence ID" value="NZ_JAWIIV010000067.1"/>
</dbReference>
<evidence type="ECO:0000256" key="1">
    <source>
        <dbReference type="SAM" id="Phobius"/>
    </source>
</evidence>
<organism evidence="2 3">
    <name type="scientific">Noviherbaspirillum album</name>
    <dbReference type="NCBI Taxonomy" id="3080276"/>
    <lineage>
        <taxon>Bacteria</taxon>
        <taxon>Pseudomonadati</taxon>
        <taxon>Pseudomonadota</taxon>
        <taxon>Betaproteobacteria</taxon>
        <taxon>Burkholderiales</taxon>
        <taxon>Oxalobacteraceae</taxon>
        <taxon>Noviherbaspirillum</taxon>
    </lineage>
</organism>
<keyword evidence="1" id="KW-0812">Transmembrane</keyword>
<proteinExistence type="predicted"/>
<comment type="caution">
    <text evidence="2">The sequence shown here is derived from an EMBL/GenBank/DDBJ whole genome shotgun (WGS) entry which is preliminary data.</text>
</comment>
<dbReference type="Proteomes" id="UP001352263">
    <property type="component" value="Unassembled WGS sequence"/>
</dbReference>
<feature type="transmembrane region" description="Helical" evidence="1">
    <location>
        <begin position="27"/>
        <end position="47"/>
    </location>
</feature>
<keyword evidence="3" id="KW-1185">Reference proteome</keyword>
<keyword evidence="1" id="KW-0472">Membrane</keyword>
<evidence type="ECO:0000313" key="3">
    <source>
        <dbReference type="Proteomes" id="UP001352263"/>
    </source>
</evidence>
<sequence length="57" mass="6224">MKPAKTAKPVIPAKAWKSMDAKERTIFVGKVCVMVCSAGFIFGGVLVEGMVYEQYPD</sequence>
<keyword evidence="1" id="KW-1133">Transmembrane helix</keyword>
<evidence type="ECO:0000313" key="2">
    <source>
        <dbReference type="EMBL" id="MEC4723666.1"/>
    </source>
</evidence>
<accession>A0ABU6JJL9</accession>